<dbReference type="Proteomes" id="UP000000702">
    <property type="component" value="Unassembled WGS sequence"/>
</dbReference>
<evidence type="ECO:0000313" key="3">
    <source>
        <dbReference type="EMBL" id="CCD12764.1"/>
    </source>
</evidence>
<proteinExistence type="predicted"/>
<gene>
    <name evidence="3" type="ORF">TCIL3000_0_36170</name>
</gene>
<dbReference type="EMBL" id="CAEQ01000862">
    <property type="protein sequence ID" value="CCD12764.1"/>
    <property type="molecule type" value="Genomic_DNA"/>
</dbReference>
<feature type="region of interest" description="Disordered" evidence="2">
    <location>
        <begin position="36"/>
        <end position="73"/>
    </location>
</feature>
<accession>F9W6F9</accession>
<organism evidence="3 4">
    <name type="scientific">Trypanosoma congolense (strain IL3000)</name>
    <dbReference type="NCBI Taxonomy" id="1068625"/>
    <lineage>
        <taxon>Eukaryota</taxon>
        <taxon>Discoba</taxon>
        <taxon>Euglenozoa</taxon>
        <taxon>Kinetoplastea</taxon>
        <taxon>Metakinetoplastina</taxon>
        <taxon>Trypanosomatida</taxon>
        <taxon>Trypanosomatidae</taxon>
        <taxon>Trypanosoma</taxon>
        <taxon>Nannomonas</taxon>
    </lineage>
</organism>
<keyword evidence="1" id="KW-0175">Coiled coil</keyword>
<reference evidence="3 4" key="2">
    <citation type="journal article" date="2012" name="Proc. Natl. Acad. Sci. U.S.A.">
        <title>Antigenic diversity is generated by distinct evolutionary mechanisms in African trypanosome species.</title>
        <authorList>
            <person name="Jackson A.P."/>
            <person name="Berry A."/>
            <person name="Aslett M."/>
            <person name="Allison H.C."/>
            <person name="Burton P."/>
            <person name="Vavrova-Anderson J."/>
            <person name="Brown R."/>
            <person name="Browne H."/>
            <person name="Corton N."/>
            <person name="Hauser H."/>
            <person name="Gamble J."/>
            <person name="Gilderthorp R."/>
            <person name="Marcello L."/>
            <person name="McQuillan J."/>
            <person name="Otto T.D."/>
            <person name="Quail M.A."/>
            <person name="Sanders M.J."/>
            <person name="van Tonder A."/>
            <person name="Ginger M.L."/>
            <person name="Field M.C."/>
            <person name="Barry J.D."/>
            <person name="Hertz-Fowler C."/>
            <person name="Berriman M."/>
        </authorList>
    </citation>
    <scope>NUCLEOTIDE SEQUENCE [LARGE SCALE GENOMIC DNA]</scope>
    <source>
        <strain evidence="3 4">IL3000</strain>
    </source>
</reference>
<feature type="compositionally biased region" description="Low complexity" evidence="2">
    <location>
        <begin position="62"/>
        <end position="73"/>
    </location>
</feature>
<keyword evidence="4" id="KW-1185">Reference proteome</keyword>
<feature type="compositionally biased region" description="Low complexity" evidence="2">
    <location>
        <begin position="164"/>
        <end position="184"/>
    </location>
</feature>
<feature type="coiled-coil region" evidence="1">
    <location>
        <begin position="399"/>
        <end position="443"/>
    </location>
</feature>
<dbReference type="AlphaFoldDB" id="F9W6F9"/>
<dbReference type="VEuPathDB" id="TriTrypDB:TcIL3000_0_36170"/>
<comment type="caution">
    <text evidence="3">The sequence shown here is derived from an EMBL/GenBank/DDBJ whole genome shotgun (WGS) entry which is preliminary data.</text>
</comment>
<evidence type="ECO:0000313" key="4">
    <source>
        <dbReference type="Proteomes" id="UP000000702"/>
    </source>
</evidence>
<sequence>MTTVECSCSSCMCCESCSCSCTVSCCCDCAADAGGDVKPSVSTRWEAPSRPLQLSHDRRKSASTSSGGSCSCSCSTSAASISTRSYSCSCSSYSTSCRCSSAEERNKAPRSVHCPSPAHDSYWGLGAVPPLLRLGRASRPPVQPGPRMVLFSTASGLLPPPDPLSTTTTVTSPHASSAGHSGSSDTTVPVASFDATPRPREEALSVVVIPQKCSIEVQVEERFSRGTSPTRPQCRDVGTATELSLDILEQQERLLEMQTTTLRGHAERHSVLELERASIEGELSVFREKAEQHRILQTDIFMNQFLEAVLWCRGTVEAQQEEQRDAISSLRFSSEGLIASRHEMTNTHKQFLLELTSYQLTMHEKNIHDLLLSEMWHRGVISDMEAQSRLNTAVFRSVISEAERSNAQVALAQAEAERERQRATTLQQRMEEAEKRERELRLMYMRVLTLPTTTIVTRSPESHSGNNHMSGGDDDAIPVHVRFARAHRAAAETVMAQRRCSLALRCGF</sequence>
<evidence type="ECO:0000256" key="1">
    <source>
        <dbReference type="SAM" id="Coils"/>
    </source>
</evidence>
<dbReference type="OMA" id="HERIGQE"/>
<reference evidence="4" key="1">
    <citation type="submission" date="2011-07" db="EMBL/GenBank/DDBJ databases">
        <title>Divergent evolution of antigenic variation in African trypanosomes.</title>
        <authorList>
            <person name="Jackson A.P."/>
            <person name="Berry A."/>
            <person name="Allison H.C."/>
            <person name="Burton P."/>
            <person name="Anderson J."/>
            <person name="Aslett M."/>
            <person name="Brown R."/>
            <person name="Corton N."/>
            <person name="Harris D."/>
            <person name="Hauser H."/>
            <person name="Gamble J."/>
            <person name="Gilderthorp R."/>
            <person name="McQuillan J."/>
            <person name="Quail M.A."/>
            <person name="Sanders M."/>
            <person name="Van Tonder A."/>
            <person name="Ginger M.L."/>
            <person name="Donelson J.E."/>
            <person name="Field M.C."/>
            <person name="Barry J.D."/>
            <person name="Berriman M."/>
            <person name="Hertz-Fowler C."/>
        </authorList>
    </citation>
    <scope>NUCLEOTIDE SEQUENCE [LARGE SCALE GENOMIC DNA]</scope>
    <source>
        <strain evidence="4">IL3000</strain>
    </source>
</reference>
<feature type="region of interest" description="Disordered" evidence="2">
    <location>
        <begin position="156"/>
        <end position="193"/>
    </location>
</feature>
<protein>
    <submittedName>
        <fullName evidence="3">WGS project CAEQ00000000 data, annotated contig 1459</fullName>
    </submittedName>
</protein>
<evidence type="ECO:0000256" key="2">
    <source>
        <dbReference type="SAM" id="MobiDB-lite"/>
    </source>
</evidence>
<name>F9W6F9_TRYCI</name>